<dbReference type="GeneID" id="82891803"/>
<dbReference type="InterPro" id="IPR027385">
    <property type="entry name" value="Beta-barrel_OMP"/>
</dbReference>
<dbReference type="SUPFAM" id="SSF56925">
    <property type="entry name" value="OMPA-like"/>
    <property type="match status" value="1"/>
</dbReference>
<feature type="domain" description="Outer membrane protein beta-barrel" evidence="3">
    <location>
        <begin position="11"/>
        <end position="210"/>
    </location>
</feature>
<proteinExistence type="predicted"/>
<reference evidence="4" key="1">
    <citation type="journal article" date="2022" name="Cell">
        <title>Design, construction, and in vivo augmentation of a complex gut microbiome.</title>
        <authorList>
            <person name="Cheng A.G."/>
            <person name="Ho P.Y."/>
            <person name="Aranda-Diaz A."/>
            <person name="Jain S."/>
            <person name="Yu F.B."/>
            <person name="Meng X."/>
            <person name="Wang M."/>
            <person name="Iakiviak M."/>
            <person name="Nagashima K."/>
            <person name="Zhao A."/>
            <person name="Murugkar P."/>
            <person name="Patil A."/>
            <person name="Atabakhsh K."/>
            <person name="Weakley A."/>
            <person name="Yan J."/>
            <person name="Brumbaugh A.R."/>
            <person name="Higginbottom S."/>
            <person name="Dimas A."/>
            <person name="Shiver A.L."/>
            <person name="Deutschbauer A."/>
            <person name="Neff N."/>
            <person name="Sonnenburg J.L."/>
            <person name="Huang K.C."/>
            <person name="Fischbach M.A."/>
        </authorList>
    </citation>
    <scope>NUCLEOTIDE SEQUENCE</scope>
    <source>
        <strain evidence="4">AP11</strain>
    </source>
</reference>
<evidence type="ECO:0000259" key="3">
    <source>
        <dbReference type="Pfam" id="PF13505"/>
    </source>
</evidence>
<evidence type="ECO:0000313" key="4">
    <source>
        <dbReference type="EMBL" id="UWN56719.1"/>
    </source>
</evidence>
<keyword evidence="5" id="KW-1185">Reference proteome</keyword>
<gene>
    <name evidence="4" type="ORF">NQ491_08675</name>
</gene>
<organism evidence="4 5">
    <name type="scientific">Alistipes ihumii AP11</name>
    <dbReference type="NCBI Taxonomy" id="1211813"/>
    <lineage>
        <taxon>Bacteria</taxon>
        <taxon>Pseudomonadati</taxon>
        <taxon>Bacteroidota</taxon>
        <taxon>Bacteroidia</taxon>
        <taxon>Bacteroidales</taxon>
        <taxon>Rikenellaceae</taxon>
        <taxon>Alistipes</taxon>
    </lineage>
</organism>
<protein>
    <submittedName>
        <fullName evidence="4">Porin family protein</fullName>
    </submittedName>
</protein>
<name>A0ABY5UZ69_9BACT</name>
<dbReference type="InterPro" id="IPR011250">
    <property type="entry name" value="OMP/PagP_B-barrel"/>
</dbReference>
<accession>A0ABY5UZ69</accession>
<evidence type="ECO:0000256" key="2">
    <source>
        <dbReference type="SAM" id="SignalP"/>
    </source>
</evidence>
<keyword evidence="1 2" id="KW-0732">Signal</keyword>
<dbReference type="Gene3D" id="2.40.160.20">
    <property type="match status" value="1"/>
</dbReference>
<sequence>MKNIKSKLFGFVAAVVVALSLPATGHSQILYNGYFNIDWQYNWPLGDSYADKSSGWGMNFEGGYYFPSNVGLGAFIAFHTNNKYIPRQTFPIGGTGAITTDQQHSVFQLPFGVTGRYRFTQGRVLEPYVAVKVGANYARVSSYFYVLEAYEKTWGFFVSPELGLNVCPFNQNRIGVHVAAYYSYATNKCTTLNFKMDQLSNFGLRVGLSF</sequence>
<dbReference type="Proteomes" id="UP001059295">
    <property type="component" value="Chromosome"/>
</dbReference>
<evidence type="ECO:0000313" key="5">
    <source>
        <dbReference type="Proteomes" id="UP001059295"/>
    </source>
</evidence>
<dbReference type="Pfam" id="PF13505">
    <property type="entry name" value="OMP_b-brl"/>
    <property type="match status" value="1"/>
</dbReference>
<feature type="signal peptide" evidence="2">
    <location>
        <begin position="1"/>
        <end position="25"/>
    </location>
</feature>
<evidence type="ECO:0000256" key="1">
    <source>
        <dbReference type="ARBA" id="ARBA00022729"/>
    </source>
</evidence>
<feature type="chain" id="PRO_5047036994" evidence="2">
    <location>
        <begin position="26"/>
        <end position="210"/>
    </location>
</feature>
<dbReference type="EMBL" id="CP102294">
    <property type="protein sequence ID" value="UWN56719.1"/>
    <property type="molecule type" value="Genomic_DNA"/>
</dbReference>
<dbReference type="RefSeq" id="WP_019246865.1">
    <property type="nucleotide sequence ID" value="NZ_CAPH01000023.1"/>
</dbReference>